<dbReference type="Proteomes" id="UP000278475">
    <property type="component" value="Unassembled WGS sequence"/>
</dbReference>
<proteinExistence type="predicted"/>
<feature type="domain" description="CRISPR-associated protein Cas6 C-terminal" evidence="1">
    <location>
        <begin position="196"/>
        <end position="326"/>
    </location>
</feature>
<gene>
    <name evidence="2" type="ORF">DRJ31_10095</name>
</gene>
<protein>
    <recommendedName>
        <fullName evidence="1">CRISPR-associated protein Cas6 C-terminal domain-containing protein</fullName>
    </recommendedName>
</protein>
<organism evidence="2 3">
    <name type="scientific">Thermoproteota archaeon</name>
    <dbReference type="NCBI Taxonomy" id="2056631"/>
    <lineage>
        <taxon>Archaea</taxon>
        <taxon>Thermoproteota</taxon>
    </lineage>
</organism>
<evidence type="ECO:0000313" key="2">
    <source>
        <dbReference type="EMBL" id="RLE46370.1"/>
    </source>
</evidence>
<sequence>MVEAKFVKDYAPFKGWTGFAVRGAFGAVLKNLLCPEPSKSCSTCPAARNCYYAYIFETRSTLMPDAQIAAKSGKSGVTKLYVVTPAYVKGNKLTYSITLFGAKAIKAEPHIIMAIMGMGVEGLGYDPLKAERRKFTIDKIVASDMLGNKHQVYDKNQGYNYRIQKVVEENKPILAYFEEKAQKIIDSRPEKLMVVFKTPTKLRRQSRTLTKPTLQDIIAHVARKYSLLAHYHNLGPPLTPKKAKQLQETAQNATLISYKYRRHQLQKHSLEQQIERELGLFITGTYTYALKPKIWRSKNTKLLLQLLLLAEHTNVGALTTAGCGKIELYWR</sequence>
<dbReference type="EMBL" id="QMQV01000188">
    <property type="protein sequence ID" value="RLE46370.1"/>
    <property type="molecule type" value="Genomic_DNA"/>
</dbReference>
<evidence type="ECO:0000313" key="3">
    <source>
        <dbReference type="Proteomes" id="UP000278475"/>
    </source>
</evidence>
<dbReference type="AlphaFoldDB" id="A0A497EJV2"/>
<evidence type="ECO:0000259" key="1">
    <source>
        <dbReference type="Pfam" id="PF10040"/>
    </source>
</evidence>
<reference evidence="2 3" key="1">
    <citation type="submission" date="2018-06" db="EMBL/GenBank/DDBJ databases">
        <title>Extensive metabolic versatility and redundancy in microbially diverse, dynamic hydrothermal sediments.</title>
        <authorList>
            <person name="Dombrowski N."/>
            <person name="Teske A."/>
            <person name="Baker B.J."/>
        </authorList>
    </citation>
    <scope>NUCLEOTIDE SEQUENCE [LARGE SCALE GENOMIC DNA]</scope>
    <source>
        <strain evidence="2">B66_G16</strain>
    </source>
</reference>
<dbReference type="Gene3D" id="3.30.70.1900">
    <property type="match status" value="1"/>
</dbReference>
<dbReference type="InterPro" id="IPR019267">
    <property type="entry name" value="CRISPR-assoc_Cas6_C"/>
</dbReference>
<name>A0A497EJV2_9CREN</name>
<comment type="caution">
    <text evidence="2">The sequence shown here is derived from an EMBL/GenBank/DDBJ whole genome shotgun (WGS) entry which is preliminary data.</text>
</comment>
<accession>A0A497EJV2</accession>
<dbReference type="Pfam" id="PF10040">
    <property type="entry name" value="CRISPR_Cas6"/>
    <property type="match status" value="1"/>
</dbReference>